<dbReference type="AlphaFoldDB" id="X0U534"/>
<organism evidence="1">
    <name type="scientific">marine sediment metagenome</name>
    <dbReference type="NCBI Taxonomy" id="412755"/>
    <lineage>
        <taxon>unclassified sequences</taxon>
        <taxon>metagenomes</taxon>
        <taxon>ecological metagenomes</taxon>
    </lineage>
</organism>
<dbReference type="InterPro" id="IPR025500">
    <property type="entry name" value="DUF4390"/>
</dbReference>
<evidence type="ECO:0000313" key="1">
    <source>
        <dbReference type="EMBL" id="GAG00690.1"/>
    </source>
</evidence>
<proteinExistence type="predicted"/>
<sequence length="145" mass="16907">MRGRQLTLALVFFLFFCIFPEISSAKEARLSDIIVTNTRDHLLSYFNVRDCFTEEMNMAIMNGISTKFTFIVKLYEIRSTWFDRKIADIRLTHAIEYNTLKNEFSLLLPEQNKKKVKTKDFDGAKDLMADVVALKVIRLDKLNKG</sequence>
<protein>
    <recommendedName>
        <fullName evidence="2">DUF4390 domain-containing protein</fullName>
    </recommendedName>
</protein>
<dbReference type="EMBL" id="BARS01025096">
    <property type="protein sequence ID" value="GAG00690.1"/>
    <property type="molecule type" value="Genomic_DNA"/>
</dbReference>
<comment type="caution">
    <text evidence="1">The sequence shown here is derived from an EMBL/GenBank/DDBJ whole genome shotgun (WGS) entry which is preliminary data.</text>
</comment>
<accession>X0U534</accession>
<gene>
    <name evidence="1" type="ORF">S01H1_39717</name>
</gene>
<reference evidence="1" key="1">
    <citation type="journal article" date="2014" name="Front. Microbiol.">
        <title>High frequency of phylogenetically diverse reductive dehalogenase-homologous genes in deep subseafloor sedimentary metagenomes.</title>
        <authorList>
            <person name="Kawai M."/>
            <person name="Futagami T."/>
            <person name="Toyoda A."/>
            <person name="Takaki Y."/>
            <person name="Nishi S."/>
            <person name="Hori S."/>
            <person name="Arai W."/>
            <person name="Tsubouchi T."/>
            <person name="Morono Y."/>
            <person name="Uchiyama I."/>
            <person name="Ito T."/>
            <person name="Fujiyama A."/>
            <person name="Inagaki F."/>
            <person name="Takami H."/>
        </authorList>
    </citation>
    <scope>NUCLEOTIDE SEQUENCE</scope>
    <source>
        <strain evidence="1">Expedition CK06-06</strain>
    </source>
</reference>
<evidence type="ECO:0008006" key="2">
    <source>
        <dbReference type="Google" id="ProtNLM"/>
    </source>
</evidence>
<dbReference type="Pfam" id="PF14334">
    <property type="entry name" value="DUF4390"/>
    <property type="match status" value="1"/>
</dbReference>
<feature type="non-terminal residue" evidence="1">
    <location>
        <position position="145"/>
    </location>
</feature>
<name>X0U534_9ZZZZ</name>